<sequence>MKARARQIALERTTLVVILVLYLIPVLWLVSTAYKPPREIFSSPPSFTFSPTLVNFERIFQLFDVWQLLKSSIVMSLGTTVLSLLLGVPAGYALARAKWRYAIAVAYFFLAIRTVPIIATLIPFYLMMRDIGLLGTWWAVVLLNTTLNCAFVTWMMFSYFRALPRDMEEAALTDGCTLWGAFYRVALPTVVPGIIASALFCIMFSWNDFLTPMFLTNSDTKPLSVALLSAFGTKDITWGTLGALAHFSTIPIVLMALFLNRYFVQGLTKGVH</sequence>
<evidence type="ECO:0000256" key="1">
    <source>
        <dbReference type="ARBA" id="ARBA00004651"/>
    </source>
</evidence>
<dbReference type="PANTHER" id="PTHR32243">
    <property type="entry name" value="MALTOSE TRANSPORT SYSTEM PERMEASE-RELATED"/>
    <property type="match status" value="1"/>
</dbReference>
<evidence type="ECO:0000256" key="6">
    <source>
        <dbReference type="ARBA" id="ARBA00023136"/>
    </source>
</evidence>
<comment type="caution">
    <text evidence="9">The sequence shown here is derived from an EMBL/GenBank/DDBJ whole genome shotgun (WGS) entry which is preliminary data.</text>
</comment>
<feature type="transmembrane region" description="Helical" evidence="7">
    <location>
        <begin position="73"/>
        <end position="94"/>
    </location>
</feature>
<dbReference type="Pfam" id="PF00528">
    <property type="entry name" value="BPD_transp_1"/>
    <property type="match status" value="1"/>
</dbReference>
<keyword evidence="10" id="KW-1185">Reference proteome</keyword>
<gene>
    <name evidence="9" type="ORF">OSH07_09995</name>
</gene>
<dbReference type="SUPFAM" id="SSF161098">
    <property type="entry name" value="MetI-like"/>
    <property type="match status" value="1"/>
</dbReference>
<keyword evidence="6 7" id="KW-0472">Membrane</keyword>
<feature type="transmembrane region" description="Helical" evidence="7">
    <location>
        <begin position="181"/>
        <end position="206"/>
    </location>
</feature>
<feature type="transmembrane region" description="Helical" evidence="7">
    <location>
        <begin position="236"/>
        <end position="259"/>
    </location>
</feature>
<comment type="similarity">
    <text evidence="7">Belongs to the binding-protein-dependent transport system permease family.</text>
</comment>
<organism evidence="9 10">
    <name type="scientific">Kaistia nematophila</name>
    <dbReference type="NCBI Taxonomy" id="2994654"/>
    <lineage>
        <taxon>Bacteria</taxon>
        <taxon>Pseudomonadati</taxon>
        <taxon>Pseudomonadota</taxon>
        <taxon>Alphaproteobacteria</taxon>
        <taxon>Hyphomicrobiales</taxon>
        <taxon>Kaistiaceae</taxon>
        <taxon>Kaistia</taxon>
    </lineage>
</organism>
<evidence type="ECO:0000256" key="4">
    <source>
        <dbReference type="ARBA" id="ARBA00022692"/>
    </source>
</evidence>
<evidence type="ECO:0000256" key="3">
    <source>
        <dbReference type="ARBA" id="ARBA00022475"/>
    </source>
</evidence>
<evidence type="ECO:0000259" key="8">
    <source>
        <dbReference type="PROSITE" id="PS50928"/>
    </source>
</evidence>
<evidence type="ECO:0000256" key="7">
    <source>
        <dbReference type="RuleBase" id="RU363032"/>
    </source>
</evidence>
<accession>A0A9X3E1P0</accession>
<dbReference type="InterPro" id="IPR035906">
    <property type="entry name" value="MetI-like_sf"/>
</dbReference>
<dbReference type="GO" id="GO:0055085">
    <property type="term" value="P:transmembrane transport"/>
    <property type="evidence" value="ECO:0007669"/>
    <property type="project" value="InterPro"/>
</dbReference>
<feature type="transmembrane region" description="Helical" evidence="7">
    <location>
        <begin position="137"/>
        <end position="160"/>
    </location>
</feature>
<keyword evidence="3" id="KW-1003">Cell membrane</keyword>
<evidence type="ECO:0000256" key="5">
    <source>
        <dbReference type="ARBA" id="ARBA00022989"/>
    </source>
</evidence>
<dbReference type="InterPro" id="IPR050901">
    <property type="entry name" value="BP-dep_ABC_trans_perm"/>
</dbReference>
<keyword evidence="2 7" id="KW-0813">Transport</keyword>
<dbReference type="CDD" id="cd06261">
    <property type="entry name" value="TM_PBP2"/>
    <property type="match status" value="1"/>
</dbReference>
<dbReference type="GO" id="GO:0005886">
    <property type="term" value="C:plasma membrane"/>
    <property type="evidence" value="ECO:0007669"/>
    <property type="project" value="UniProtKB-SubCell"/>
</dbReference>
<dbReference type="RefSeq" id="WP_266338486.1">
    <property type="nucleotide sequence ID" value="NZ_JAPKNK010000003.1"/>
</dbReference>
<evidence type="ECO:0000256" key="2">
    <source>
        <dbReference type="ARBA" id="ARBA00022448"/>
    </source>
</evidence>
<comment type="subcellular location">
    <subcellularLocation>
        <location evidence="1 7">Cell membrane</location>
        <topology evidence="1 7">Multi-pass membrane protein</topology>
    </subcellularLocation>
</comment>
<feature type="domain" description="ABC transmembrane type-1" evidence="8">
    <location>
        <begin position="69"/>
        <end position="259"/>
    </location>
</feature>
<reference evidence="9" key="1">
    <citation type="submission" date="2022-11" db="EMBL/GenBank/DDBJ databases">
        <title>Biodiversity and phylogenetic relationships of bacteria.</title>
        <authorList>
            <person name="Machado R.A.R."/>
            <person name="Bhat A."/>
            <person name="Loulou A."/>
            <person name="Kallel S."/>
        </authorList>
    </citation>
    <scope>NUCLEOTIDE SEQUENCE</scope>
    <source>
        <strain evidence="9">K-TC2</strain>
    </source>
</reference>
<dbReference type="AlphaFoldDB" id="A0A9X3E1P0"/>
<keyword evidence="4 7" id="KW-0812">Transmembrane</keyword>
<dbReference type="PANTHER" id="PTHR32243:SF18">
    <property type="entry name" value="INNER MEMBRANE ABC TRANSPORTER PERMEASE PROTEIN YCJP"/>
    <property type="match status" value="1"/>
</dbReference>
<dbReference type="InterPro" id="IPR000515">
    <property type="entry name" value="MetI-like"/>
</dbReference>
<dbReference type="PROSITE" id="PS50928">
    <property type="entry name" value="ABC_TM1"/>
    <property type="match status" value="1"/>
</dbReference>
<evidence type="ECO:0000313" key="10">
    <source>
        <dbReference type="Proteomes" id="UP001144805"/>
    </source>
</evidence>
<evidence type="ECO:0000313" key="9">
    <source>
        <dbReference type="EMBL" id="MCX5569521.1"/>
    </source>
</evidence>
<feature type="transmembrane region" description="Helical" evidence="7">
    <location>
        <begin position="12"/>
        <end position="34"/>
    </location>
</feature>
<dbReference type="Proteomes" id="UP001144805">
    <property type="component" value="Unassembled WGS sequence"/>
</dbReference>
<protein>
    <submittedName>
        <fullName evidence="9">Carbohydrate ABC transporter permease</fullName>
    </submittedName>
</protein>
<proteinExistence type="inferred from homology"/>
<feature type="transmembrane region" description="Helical" evidence="7">
    <location>
        <begin position="101"/>
        <end position="125"/>
    </location>
</feature>
<name>A0A9X3E1P0_9HYPH</name>
<keyword evidence="5 7" id="KW-1133">Transmembrane helix</keyword>
<dbReference type="EMBL" id="JAPKNK010000003">
    <property type="protein sequence ID" value="MCX5569521.1"/>
    <property type="molecule type" value="Genomic_DNA"/>
</dbReference>
<dbReference type="Gene3D" id="1.10.3720.10">
    <property type="entry name" value="MetI-like"/>
    <property type="match status" value="1"/>
</dbReference>